<dbReference type="Pfam" id="PF17106">
    <property type="entry name" value="NACHT_sigma"/>
    <property type="match status" value="1"/>
</dbReference>
<evidence type="ECO:0000313" key="4">
    <source>
        <dbReference type="EMBL" id="RTE68274.1"/>
    </source>
</evidence>
<keyword evidence="5" id="KW-1185">Reference proteome</keyword>
<sequence length="218" mass="23336">MSASVDPTLSNAVAHCIQRIIGALRSAASEHGVVKEDTTLQEAFHEAGRTLPLIVQALEESPAELQGAAQKTLDSLRECYVKAEICKDIFLAVADAQAETRREAYKEAVQKRSKRRTVEQLAIEIATDVCGLGEILAIQKHVEGLRGAIDRLSNMEPSLPKAKTDGVFNHYGSGDQLNAPGGTVNKSTGSGNHFPGATFSGSVQFGKEGSREHVPQDT</sequence>
<dbReference type="Proteomes" id="UP000287124">
    <property type="component" value="Unassembled WGS sequence"/>
</dbReference>
<evidence type="ECO:0000259" key="2">
    <source>
        <dbReference type="Pfam" id="PF17106"/>
    </source>
</evidence>
<dbReference type="InterPro" id="IPR031352">
    <property type="entry name" value="SesA"/>
</dbReference>
<reference evidence="4 5" key="1">
    <citation type="submission" date="2017-06" db="EMBL/GenBank/DDBJ databases">
        <title>Comparative genomic analysis of Ambrosia Fusariam Clade fungi.</title>
        <authorList>
            <person name="Stajich J.E."/>
            <person name="Carrillo J."/>
            <person name="Kijimoto T."/>
            <person name="Eskalen A."/>
            <person name="O'Donnell K."/>
            <person name="Kasson M."/>
        </authorList>
    </citation>
    <scope>NUCLEOTIDE SEQUENCE [LARGE SCALE GENOMIC DNA]</scope>
    <source>
        <strain evidence="4 5">UCR1854</strain>
    </source>
</reference>
<dbReference type="InterPro" id="IPR031353">
    <property type="entry name" value="NACHT_sigma"/>
</dbReference>
<dbReference type="Pfam" id="PF17107">
    <property type="entry name" value="SesA"/>
    <property type="match status" value="1"/>
</dbReference>
<evidence type="ECO:0008006" key="6">
    <source>
        <dbReference type="Google" id="ProtNLM"/>
    </source>
</evidence>
<evidence type="ECO:0000259" key="3">
    <source>
        <dbReference type="Pfam" id="PF17107"/>
    </source>
</evidence>
<accession>A0A430KXZ6</accession>
<evidence type="ECO:0000256" key="1">
    <source>
        <dbReference type="SAM" id="MobiDB-lite"/>
    </source>
</evidence>
<evidence type="ECO:0000313" key="5">
    <source>
        <dbReference type="Proteomes" id="UP000287124"/>
    </source>
</evidence>
<dbReference type="AlphaFoldDB" id="A0A430KXZ6"/>
<proteinExistence type="predicted"/>
<organism evidence="4 5">
    <name type="scientific">Fusarium euwallaceae</name>
    <dbReference type="NCBI Taxonomy" id="1147111"/>
    <lineage>
        <taxon>Eukaryota</taxon>
        <taxon>Fungi</taxon>
        <taxon>Dikarya</taxon>
        <taxon>Ascomycota</taxon>
        <taxon>Pezizomycotina</taxon>
        <taxon>Sordariomycetes</taxon>
        <taxon>Hypocreomycetidae</taxon>
        <taxon>Hypocreales</taxon>
        <taxon>Nectriaceae</taxon>
        <taxon>Fusarium</taxon>
        <taxon>Fusarium solani species complex</taxon>
    </lineage>
</organism>
<name>A0A430KXZ6_9HYPO</name>
<feature type="compositionally biased region" description="Basic and acidic residues" evidence="1">
    <location>
        <begin position="208"/>
        <end position="218"/>
    </location>
</feature>
<gene>
    <name evidence="4" type="ORF">BHE90_017348</name>
</gene>
<protein>
    <recommendedName>
        <fullName evidence="6">NACHT-NTPase and P-loop NTPases N-terminal domain-containing protein</fullName>
    </recommendedName>
</protein>
<dbReference type="EMBL" id="MIKF01000976">
    <property type="protein sequence ID" value="RTE68274.1"/>
    <property type="molecule type" value="Genomic_DNA"/>
</dbReference>
<feature type="domain" description="NACHT-NTPase and P-loop NTPases N-terminal" evidence="3">
    <location>
        <begin position="17"/>
        <end position="132"/>
    </location>
</feature>
<feature type="domain" description="NACHT-NTPase sigma" evidence="2">
    <location>
        <begin position="167"/>
        <end position="206"/>
    </location>
</feature>
<feature type="region of interest" description="Disordered" evidence="1">
    <location>
        <begin position="176"/>
        <end position="218"/>
    </location>
</feature>
<comment type="caution">
    <text evidence="4">The sequence shown here is derived from an EMBL/GenBank/DDBJ whole genome shotgun (WGS) entry which is preliminary data.</text>
</comment>